<keyword evidence="5 11" id="KW-0812">Transmembrane</keyword>
<feature type="transmembrane region" description="Helical" evidence="11">
    <location>
        <begin position="352"/>
        <end position="369"/>
    </location>
</feature>
<evidence type="ECO:0000256" key="10">
    <source>
        <dbReference type="ARBA" id="ARBA00023136"/>
    </source>
</evidence>
<accession>A0ABV7LHJ1</accession>
<dbReference type="RefSeq" id="WP_376830448.1">
    <property type="nucleotide sequence ID" value="NZ_JBHLWR010000006.1"/>
</dbReference>
<dbReference type="GO" id="GO:0008237">
    <property type="term" value="F:metallopeptidase activity"/>
    <property type="evidence" value="ECO:0007669"/>
    <property type="project" value="UniProtKB-KW"/>
</dbReference>
<dbReference type="InterPro" id="IPR041489">
    <property type="entry name" value="PDZ_6"/>
</dbReference>
<evidence type="ECO:0000256" key="1">
    <source>
        <dbReference type="ARBA" id="ARBA00001947"/>
    </source>
</evidence>
<proteinExistence type="inferred from homology"/>
<comment type="similarity">
    <text evidence="3 11">Belongs to the peptidase M50B family.</text>
</comment>
<gene>
    <name evidence="13" type="primary">rseP</name>
    <name evidence="13" type="ORF">ACFOEX_11795</name>
</gene>
<keyword evidence="7 11" id="KW-0862">Zinc</keyword>
<evidence type="ECO:0000313" key="14">
    <source>
        <dbReference type="Proteomes" id="UP001595536"/>
    </source>
</evidence>
<dbReference type="CDD" id="cd23081">
    <property type="entry name" value="cpPDZ_EcRseP-like"/>
    <property type="match status" value="1"/>
</dbReference>
<name>A0ABV7LHJ1_9HYPH</name>
<dbReference type="Pfam" id="PF17820">
    <property type="entry name" value="PDZ_6"/>
    <property type="match status" value="1"/>
</dbReference>
<keyword evidence="11" id="KW-0479">Metal-binding</keyword>
<keyword evidence="9 11" id="KW-0482">Metalloprotease</keyword>
<comment type="subcellular location">
    <subcellularLocation>
        <location evidence="2">Membrane</location>
        <topology evidence="2">Multi-pass membrane protein</topology>
    </subcellularLocation>
</comment>
<dbReference type="Gene3D" id="2.30.42.10">
    <property type="match status" value="1"/>
</dbReference>
<evidence type="ECO:0000259" key="12">
    <source>
        <dbReference type="SMART" id="SM00228"/>
    </source>
</evidence>
<keyword evidence="10 11" id="KW-0472">Membrane</keyword>
<keyword evidence="14" id="KW-1185">Reference proteome</keyword>
<evidence type="ECO:0000256" key="4">
    <source>
        <dbReference type="ARBA" id="ARBA00022670"/>
    </source>
</evidence>
<comment type="cofactor">
    <cofactor evidence="1 11">
        <name>Zn(2+)</name>
        <dbReference type="ChEBI" id="CHEBI:29105"/>
    </cofactor>
</comment>
<feature type="transmembrane region" description="Helical" evidence="11">
    <location>
        <begin position="117"/>
        <end position="142"/>
    </location>
</feature>
<evidence type="ECO:0000256" key="2">
    <source>
        <dbReference type="ARBA" id="ARBA00004141"/>
    </source>
</evidence>
<evidence type="ECO:0000256" key="5">
    <source>
        <dbReference type="ARBA" id="ARBA00022692"/>
    </source>
</evidence>
<evidence type="ECO:0000256" key="9">
    <source>
        <dbReference type="ARBA" id="ARBA00023049"/>
    </source>
</evidence>
<feature type="transmembrane region" description="Helical" evidence="11">
    <location>
        <begin position="6"/>
        <end position="30"/>
    </location>
</feature>
<reference evidence="14" key="1">
    <citation type="journal article" date="2019" name="Int. J. Syst. Evol. Microbiol.">
        <title>The Global Catalogue of Microorganisms (GCM) 10K type strain sequencing project: providing services to taxonomists for standard genome sequencing and annotation.</title>
        <authorList>
            <consortium name="The Broad Institute Genomics Platform"/>
            <consortium name="The Broad Institute Genome Sequencing Center for Infectious Disease"/>
            <person name="Wu L."/>
            <person name="Ma J."/>
        </authorList>
    </citation>
    <scope>NUCLEOTIDE SEQUENCE [LARGE SCALE GENOMIC DNA]</scope>
    <source>
        <strain evidence="14">CCM 7941</strain>
    </source>
</reference>
<evidence type="ECO:0000313" key="13">
    <source>
        <dbReference type="EMBL" id="MFC3267027.1"/>
    </source>
</evidence>
<evidence type="ECO:0000256" key="6">
    <source>
        <dbReference type="ARBA" id="ARBA00022801"/>
    </source>
</evidence>
<dbReference type="CDD" id="cd06163">
    <property type="entry name" value="S2P-M50_PDZ_RseP-like"/>
    <property type="match status" value="1"/>
</dbReference>
<dbReference type="EC" id="3.4.24.-" evidence="11"/>
<protein>
    <recommendedName>
        <fullName evidence="11">Zinc metalloprotease</fullName>
        <ecNumber evidence="11">3.4.24.-</ecNumber>
    </recommendedName>
</protein>
<dbReference type="Pfam" id="PF02163">
    <property type="entry name" value="Peptidase_M50"/>
    <property type="match status" value="1"/>
</dbReference>
<dbReference type="SMART" id="SM00228">
    <property type="entry name" value="PDZ"/>
    <property type="match status" value="1"/>
</dbReference>
<keyword evidence="8 11" id="KW-1133">Transmembrane helix</keyword>
<feature type="domain" description="PDZ" evidence="12">
    <location>
        <begin position="131"/>
        <end position="205"/>
    </location>
</feature>
<evidence type="ECO:0000256" key="7">
    <source>
        <dbReference type="ARBA" id="ARBA00022833"/>
    </source>
</evidence>
<dbReference type="NCBIfam" id="TIGR00054">
    <property type="entry name" value="RIP metalloprotease RseP"/>
    <property type="match status" value="1"/>
</dbReference>
<organism evidence="13 14">
    <name type="scientific">Camelimonas abortus</name>
    <dbReference type="NCBI Taxonomy" id="1017184"/>
    <lineage>
        <taxon>Bacteria</taxon>
        <taxon>Pseudomonadati</taxon>
        <taxon>Pseudomonadota</taxon>
        <taxon>Alphaproteobacteria</taxon>
        <taxon>Hyphomicrobiales</taxon>
        <taxon>Chelatococcaceae</taxon>
        <taxon>Camelimonas</taxon>
    </lineage>
</organism>
<keyword evidence="4" id="KW-0645">Protease</keyword>
<dbReference type="EMBL" id="JBHRUV010000072">
    <property type="protein sequence ID" value="MFC3267027.1"/>
    <property type="molecule type" value="Genomic_DNA"/>
</dbReference>
<dbReference type="InterPro" id="IPR001478">
    <property type="entry name" value="PDZ"/>
</dbReference>
<sequence>MDMGVVTGALAAVLGSVIPFVIVLTVVVFVHEFGHYIVGRWCGVGVKVFSIGFGRELFGWTDRRGVRWKISAIPLGGYVKFAGDGGVSSAPDPAALARMSPQERAESFQLASLPRRAAIVAAGPAANFLLAILLFSLLFFLWGRVELLPRVDAVQPGSPAAAAGFMPGDVVKTIDGSPVESFADMQRVISARAGEPLSFTVDRGGATVTLQATPATREIVTPLGRQRVGMLGVQGSRDPADVRARRYGVIDSLRLGTMETWYVVDRTFSFLRKLFVGRESVDQLSGPIRIAQASGLVAEQGPPAVIGYVAFLSVSIGLLNLFPIPVLDGGHLLFYAIEAVRGRPLSERLQEYGFRIGLALVLMLMILATRNDLVHLGGLLGLGGS</sequence>
<feature type="transmembrane region" description="Helical" evidence="11">
    <location>
        <begin position="305"/>
        <end position="327"/>
    </location>
</feature>
<dbReference type="SUPFAM" id="SSF50156">
    <property type="entry name" value="PDZ domain-like"/>
    <property type="match status" value="1"/>
</dbReference>
<dbReference type="InterPro" id="IPR008915">
    <property type="entry name" value="Peptidase_M50"/>
</dbReference>
<dbReference type="PANTHER" id="PTHR42837">
    <property type="entry name" value="REGULATOR OF SIGMA-E PROTEASE RSEP"/>
    <property type="match status" value="1"/>
</dbReference>
<dbReference type="PANTHER" id="PTHR42837:SF2">
    <property type="entry name" value="MEMBRANE METALLOPROTEASE ARASP2, CHLOROPLASTIC-RELATED"/>
    <property type="match status" value="1"/>
</dbReference>
<keyword evidence="6 11" id="KW-0378">Hydrolase</keyword>
<comment type="caution">
    <text evidence="13">The sequence shown here is derived from an EMBL/GenBank/DDBJ whole genome shotgun (WGS) entry which is preliminary data.</text>
</comment>
<evidence type="ECO:0000256" key="8">
    <source>
        <dbReference type="ARBA" id="ARBA00022989"/>
    </source>
</evidence>
<evidence type="ECO:0000256" key="11">
    <source>
        <dbReference type="RuleBase" id="RU362031"/>
    </source>
</evidence>
<dbReference type="InterPro" id="IPR004387">
    <property type="entry name" value="Pept_M50_Zn"/>
</dbReference>
<evidence type="ECO:0000256" key="3">
    <source>
        <dbReference type="ARBA" id="ARBA00007931"/>
    </source>
</evidence>
<dbReference type="InterPro" id="IPR036034">
    <property type="entry name" value="PDZ_sf"/>
</dbReference>
<dbReference type="Proteomes" id="UP001595536">
    <property type="component" value="Unassembled WGS sequence"/>
</dbReference>